<evidence type="ECO:0000313" key="3">
    <source>
        <dbReference type="Proteomes" id="UP001054837"/>
    </source>
</evidence>
<dbReference type="EMBL" id="BPLQ01004987">
    <property type="protein sequence ID" value="GIY12097.1"/>
    <property type="molecule type" value="Genomic_DNA"/>
</dbReference>
<comment type="caution">
    <text evidence="2">The sequence shown here is derived from an EMBL/GenBank/DDBJ whole genome shotgun (WGS) entry which is preliminary data.</text>
</comment>
<organism evidence="2 3">
    <name type="scientific">Caerostris darwini</name>
    <dbReference type="NCBI Taxonomy" id="1538125"/>
    <lineage>
        <taxon>Eukaryota</taxon>
        <taxon>Metazoa</taxon>
        <taxon>Ecdysozoa</taxon>
        <taxon>Arthropoda</taxon>
        <taxon>Chelicerata</taxon>
        <taxon>Arachnida</taxon>
        <taxon>Araneae</taxon>
        <taxon>Araneomorphae</taxon>
        <taxon>Entelegynae</taxon>
        <taxon>Araneoidea</taxon>
        <taxon>Araneidae</taxon>
        <taxon>Caerostris</taxon>
    </lineage>
</organism>
<protein>
    <submittedName>
        <fullName evidence="2">Uncharacterized protein</fullName>
    </submittedName>
</protein>
<dbReference type="Proteomes" id="UP001054837">
    <property type="component" value="Unassembled WGS sequence"/>
</dbReference>
<accession>A0AAV4QS63</accession>
<feature type="region of interest" description="Disordered" evidence="1">
    <location>
        <begin position="1"/>
        <end position="23"/>
    </location>
</feature>
<dbReference type="AlphaFoldDB" id="A0AAV4QS63"/>
<name>A0AAV4QS63_9ARAC</name>
<evidence type="ECO:0000313" key="2">
    <source>
        <dbReference type="EMBL" id="GIY12097.1"/>
    </source>
</evidence>
<gene>
    <name evidence="2" type="ORF">CDAR_450011</name>
</gene>
<reference evidence="2 3" key="1">
    <citation type="submission" date="2021-06" db="EMBL/GenBank/DDBJ databases">
        <title>Caerostris darwini draft genome.</title>
        <authorList>
            <person name="Kono N."/>
            <person name="Arakawa K."/>
        </authorList>
    </citation>
    <scope>NUCLEOTIDE SEQUENCE [LARGE SCALE GENOMIC DNA]</scope>
</reference>
<keyword evidence="3" id="KW-1185">Reference proteome</keyword>
<sequence>MHPSAFDNSDELESQQEPKEKHRKGLIVSFDVQRCLHKEPDDVYMKLDYKLDIQLLMFVDLSHHIERMMQSKTPTFVLDIIITEGQSGDHAADVMNKPFRGNVTPVLLIGLWCGVTSCMVGGPSRFLFGYSVRCYMDFITDAAVRQFPEDILAIFQ</sequence>
<proteinExistence type="predicted"/>
<evidence type="ECO:0000256" key="1">
    <source>
        <dbReference type="SAM" id="MobiDB-lite"/>
    </source>
</evidence>